<evidence type="ECO:0000313" key="1">
    <source>
        <dbReference type="EMBL" id="GGO84513.1"/>
    </source>
</evidence>
<proteinExistence type="predicted"/>
<name>A0A917ZJW2_9ACTN</name>
<dbReference type="RefSeq" id="WP_189130834.1">
    <property type="nucleotide sequence ID" value="NZ_BMMS01000005.1"/>
</dbReference>
<dbReference type="Proteomes" id="UP000641932">
    <property type="component" value="Unassembled WGS sequence"/>
</dbReference>
<protein>
    <submittedName>
        <fullName evidence="1">Uncharacterized protein</fullName>
    </submittedName>
</protein>
<organism evidence="1 2">
    <name type="scientific">Wenjunlia tyrosinilytica</name>
    <dbReference type="NCBI Taxonomy" id="1544741"/>
    <lineage>
        <taxon>Bacteria</taxon>
        <taxon>Bacillati</taxon>
        <taxon>Actinomycetota</taxon>
        <taxon>Actinomycetes</taxon>
        <taxon>Kitasatosporales</taxon>
        <taxon>Streptomycetaceae</taxon>
        <taxon>Wenjunlia</taxon>
    </lineage>
</organism>
<keyword evidence="2" id="KW-1185">Reference proteome</keyword>
<evidence type="ECO:0000313" key="2">
    <source>
        <dbReference type="Proteomes" id="UP000641932"/>
    </source>
</evidence>
<accession>A0A917ZJW2</accession>
<reference evidence="1" key="1">
    <citation type="journal article" date="2014" name="Int. J. Syst. Evol. Microbiol.">
        <title>Complete genome sequence of Corynebacterium casei LMG S-19264T (=DSM 44701T), isolated from a smear-ripened cheese.</title>
        <authorList>
            <consortium name="US DOE Joint Genome Institute (JGI-PGF)"/>
            <person name="Walter F."/>
            <person name="Albersmeier A."/>
            <person name="Kalinowski J."/>
            <person name="Ruckert C."/>
        </authorList>
    </citation>
    <scope>NUCLEOTIDE SEQUENCE</scope>
    <source>
        <strain evidence="1">CGMCC 4.7201</strain>
    </source>
</reference>
<gene>
    <name evidence="1" type="ORF">GCM10012280_16170</name>
</gene>
<dbReference type="EMBL" id="BMMS01000005">
    <property type="protein sequence ID" value="GGO84513.1"/>
    <property type="molecule type" value="Genomic_DNA"/>
</dbReference>
<comment type="caution">
    <text evidence="1">The sequence shown here is derived from an EMBL/GenBank/DDBJ whole genome shotgun (WGS) entry which is preliminary data.</text>
</comment>
<reference evidence="1" key="2">
    <citation type="submission" date="2020-09" db="EMBL/GenBank/DDBJ databases">
        <authorList>
            <person name="Sun Q."/>
            <person name="Zhou Y."/>
        </authorList>
    </citation>
    <scope>NUCLEOTIDE SEQUENCE</scope>
    <source>
        <strain evidence="1">CGMCC 4.7201</strain>
    </source>
</reference>
<sequence>MPLHTVPAPAPALQAVLAALNSPSATRGAPTLHNSPGPVTTTLAHPVHVLDVPDEAVGSRCALTSTRCTGWRFLINAGETPIASAETVRTPDGWAFSHFSQGPFVTSTHLAMRQAHTLPTRYQPRLLSVPGLYMLALWLHNDSSADSANDLLIPLAPAPLGIPAHHPHKATELLSALTRRLTHRITPSPAVLTTTALTSTA</sequence>
<dbReference type="AlphaFoldDB" id="A0A917ZJW2"/>